<evidence type="ECO:0000313" key="3">
    <source>
        <dbReference type="Proteomes" id="UP001152799"/>
    </source>
</evidence>
<proteinExistence type="predicted"/>
<feature type="compositionally biased region" description="Basic and acidic residues" evidence="1">
    <location>
        <begin position="16"/>
        <end position="31"/>
    </location>
</feature>
<sequence>MTLIIIATKLKIKPKMSTERAPEAPKTDMKNSPEATLKPSPKPPVDEQTFSMFSGRVMGQIGAPMSSSPPVDGARFSSFSEKPRKDTWQTWYTLLPKDHKPIFEPHVPKPGYKLLPQDYKPVFDEKGRALRPILGKGEMLQCNQVRDETPWCPYCPHCNEQKMKKLL</sequence>
<protein>
    <submittedName>
        <fullName evidence="2">Uncharacterized protein</fullName>
    </submittedName>
</protein>
<feature type="region of interest" description="Disordered" evidence="1">
    <location>
        <begin position="13"/>
        <end position="80"/>
    </location>
</feature>
<evidence type="ECO:0000313" key="2">
    <source>
        <dbReference type="EMBL" id="CAH1123010.1"/>
    </source>
</evidence>
<dbReference type="AlphaFoldDB" id="A0A9P0DBZ9"/>
<dbReference type="Proteomes" id="UP001152799">
    <property type="component" value="Chromosome 10"/>
</dbReference>
<gene>
    <name evidence="2" type="ORF">CEUTPL_LOCUS2045</name>
</gene>
<keyword evidence="3" id="KW-1185">Reference proteome</keyword>
<dbReference type="EMBL" id="OU892286">
    <property type="protein sequence ID" value="CAH1123010.1"/>
    <property type="molecule type" value="Genomic_DNA"/>
</dbReference>
<accession>A0A9P0DBZ9</accession>
<name>A0A9P0DBZ9_9CUCU</name>
<reference evidence="2" key="1">
    <citation type="submission" date="2022-01" db="EMBL/GenBank/DDBJ databases">
        <authorList>
            <person name="King R."/>
        </authorList>
    </citation>
    <scope>NUCLEOTIDE SEQUENCE</scope>
</reference>
<evidence type="ECO:0000256" key="1">
    <source>
        <dbReference type="SAM" id="MobiDB-lite"/>
    </source>
</evidence>
<organism evidence="2 3">
    <name type="scientific">Ceutorhynchus assimilis</name>
    <name type="common">cabbage seed weevil</name>
    <dbReference type="NCBI Taxonomy" id="467358"/>
    <lineage>
        <taxon>Eukaryota</taxon>
        <taxon>Metazoa</taxon>
        <taxon>Ecdysozoa</taxon>
        <taxon>Arthropoda</taxon>
        <taxon>Hexapoda</taxon>
        <taxon>Insecta</taxon>
        <taxon>Pterygota</taxon>
        <taxon>Neoptera</taxon>
        <taxon>Endopterygota</taxon>
        <taxon>Coleoptera</taxon>
        <taxon>Polyphaga</taxon>
        <taxon>Cucujiformia</taxon>
        <taxon>Curculionidae</taxon>
        <taxon>Ceutorhynchinae</taxon>
        <taxon>Ceutorhynchus</taxon>
    </lineage>
</organism>